<reference evidence="2" key="2">
    <citation type="submission" date="2025-09" db="UniProtKB">
        <authorList>
            <consortium name="Ensembl"/>
        </authorList>
    </citation>
    <scope>IDENTIFICATION</scope>
</reference>
<accession>A0A8C7IAD2</accession>
<evidence type="ECO:0000256" key="1">
    <source>
        <dbReference type="SAM" id="MobiDB-lite"/>
    </source>
</evidence>
<proteinExistence type="predicted"/>
<dbReference type="AlphaFoldDB" id="A0A8C7IAD2"/>
<evidence type="ECO:0000313" key="3">
    <source>
        <dbReference type="Proteomes" id="UP000694557"/>
    </source>
</evidence>
<dbReference type="Proteomes" id="UP000694557">
    <property type="component" value="Unassembled WGS sequence"/>
</dbReference>
<evidence type="ECO:0000313" key="2">
    <source>
        <dbReference type="Ensembl" id="ENSOKIP00005069313.1"/>
    </source>
</evidence>
<protein>
    <submittedName>
        <fullName evidence="2">Uncharacterized protein</fullName>
    </submittedName>
</protein>
<name>A0A8C7IAD2_ONCKI</name>
<reference evidence="2" key="1">
    <citation type="submission" date="2025-08" db="UniProtKB">
        <authorList>
            <consortium name="Ensembl"/>
        </authorList>
    </citation>
    <scope>IDENTIFICATION</scope>
</reference>
<dbReference type="GeneTree" id="ENSGT01120000274401"/>
<dbReference type="Ensembl" id="ENSOKIT00005073723.1">
    <property type="protein sequence ID" value="ENSOKIP00005069313.1"/>
    <property type="gene ID" value="ENSOKIG00005029779.1"/>
</dbReference>
<keyword evidence="3" id="KW-1185">Reference proteome</keyword>
<feature type="region of interest" description="Disordered" evidence="1">
    <location>
        <begin position="69"/>
        <end position="97"/>
    </location>
</feature>
<sequence length="114" mass="12721">LNLPYFYCGLCFIAPMKSLQKYNLWCVSFLRSIVTMTCPGGELMKKDDSSFTLDKRGVIFIVYSWAQKKSGPAAPQKQTYRSAGRGPPVVPSPDYEPLSVATCSRDIYATHRTG</sequence>
<organism evidence="2 3">
    <name type="scientific">Oncorhynchus kisutch</name>
    <name type="common">Coho salmon</name>
    <name type="synonym">Salmo kisutch</name>
    <dbReference type="NCBI Taxonomy" id="8019"/>
    <lineage>
        <taxon>Eukaryota</taxon>
        <taxon>Metazoa</taxon>
        <taxon>Chordata</taxon>
        <taxon>Craniata</taxon>
        <taxon>Vertebrata</taxon>
        <taxon>Euteleostomi</taxon>
        <taxon>Actinopterygii</taxon>
        <taxon>Neopterygii</taxon>
        <taxon>Teleostei</taxon>
        <taxon>Protacanthopterygii</taxon>
        <taxon>Salmoniformes</taxon>
        <taxon>Salmonidae</taxon>
        <taxon>Salmoninae</taxon>
        <taxon>Oncorhynchus</taxon>
    </lineage>
</organism>